<keyword evidence="2" id="KW-0472">Membrane</keyword>
<evidence type="ECO:0000313" key="4">
    <source>
        <dbReference type="EMBL" id="MFC5065614.1"/>
    </source>
</evidence>
<feature type="domain" description="DUF4333" evidence="3">
    <location>
        <begin position="63"/>
        <end position="130"/>
    </location>
</feature>
<dbReference type="Proteomes" id="UP001595947">
    <property type="component" value="Unassembled WGS sequence"/>
</dbReference>
<evidence type="ECO:0000256" key="2">
    <source>
        <dbReference type="SAM" id="Phobius"/>
    </source>
</evidence>
<sequence>MTHPAAPAPFSSPDAAGGAHGVGAPQARPEGTPPPRAPWWRRPTPVFSLVLGVVALVFSVMQLVGGISTLLGPGVVSSDQVAGEIQSRLTSGLATCPDDLPARVGASIGCTVLDGADTVTVRATVTAVDGEDVNYRIETVG</sequence>
<proteinExistence type="predicted"/>
<dbReference type="RefSeq" id="WP_378038942.1">
    <property type="nucleotide sequence ID" value="NZ_JBHSIV010000041.1"/>
</dbReference>
<reference evidence="5" key="1">
    <citation type="journal article" date="2019" name="Int. J. Syst. Evol. Microbiol.">
        <title>The Global Catalogue of Microorganisms (GCM) 10K type strain sequencing project: providing services to taxonomists for standard genome sequencing and annotation.</title>
        <authorList>
            <consortium name="The Broad Institute Genomics Platform"/>
            <consortium name="The Broad Institute Genome Sequencing Center for Infectious Disease"/>
            <person name="Wu L."/>
            <person name="Ma J."/>
        </authorList>
    </citation>
    <scope>NUCLEOTIDE SEQUENCE [LARGE SCALE GENOMIC DNA]</scope>
    <source>
        <strain evidence="5">CGMCC 4.7093</strain>
    </source>
</reference>
<keyword evidence="5" id="KW-1185">Reference proteome</keyword>
<dbReference type="Pfam" id="PF14230">
    <property type="entry name" value="DUF4333"/>
    <property type="match status" value="1"/>
</dbReference>
<feature type="transmembrane region" description="Helical" evidence="2">
    <location>
        <begin position="46"/>
        <end position="71"/>
    </location>
</feature>
<feature type="compositionally biased region" description="Low complexity" evidence="1">
    <location>
        <begin position="1"/>
        <end position="17"/>
    </location>
</feature>
<protein>
    <submittedName>
        <fullName evidence="4">DUF4333 domain-containing protein</fullName>
    </submittedName>
</protein>
<dbReference type="InterPro" id="IPR025637">
    <property type="entry name" value="DUF4333"/>
</dbReference>
<comment type="caution">
    <text evidence="4">The sequence shown here is derived from an EMBL/GenBank/DDBJ whole genome shotgun (WGS) entry which is preliminary data.</text>
</comment>
<keyword evidence="2" id="KW-1133">Transmembrane helix</keyword>
<gene>
    <name evidence="4" type="ORF">ACFPBZ_25590</name>
</gene>
<accession>A0ABV9YU55</accession>
<evidence type="ECO:0000256" key="1">
    <source>
        <dbReference type="SAM" id="MobiDB-lite"/>
    </source>
</evidence>
<feature type="region of interest" description="Disordered" evidence="1">
    <location>
        <begin position="1"/>
        <end position="39"/>
    </location>
</feature>
<organism evidence="4 5">
    <name type="scientific">Actinomycetospora atypica</name>
    <dbReference type="NCBI Taxonomy" id="1290095"/>
    <lineage>
        <taxon>Bacteria</taxon>
        <taxon>Bacillati</taxon>
        <taxon>Actinomycetota</taxon>
        <taxon>Actinomycetes</taxon>
        <taxon>Pseudonocardiales</taxon>
        <taxon>Pseudonocardiaceae</taxon>
        <taxon>Actinomycetospora</taxon>
    </lineage>
</organism>
<dbReference type="EMBL" id="JBHSIV010000041">
    <property type="protein sequence ID" value="MFC5065614.1"/>
    <property type="molecule type" value="Genomic_DNA"/>
</dbReference>
<evidence type="ECO:0000313" key="5">
    <source>
        <dbReference type="Proteomes" id="UP001595947"/>
    </source>
</evidence>
<name>A0ABV9YU55_9PSEU</name>
<evidence type="ECO:0000259" key="3">
    <source>
        <dbReference type="Pfam" id="PF14230"/>
    </source>
</evidence>
<keyword evidence="2" id="KW-0812">Transmembrane</keyword>